<evidence type="ECO:0000313" key="3">
    <source>
        <dbReference type="EMBL" id="KAK8235133.1"/>
    </source>
</evidence>
<evidence type="ECO:0000256" key="1">
    <source>
        <dbReference type="SAM" id="MobiDB-lite"/>
    </source>
</evidence>
<dbReference type="InterPro" id="IPR010730">
    <property type="entry name" value="HET"/>
</dbReference>
<protein>
    <submittedName>
        <fullName evidence="3">Heterokaryon incompatibility protein-domain-containing protein</fullName>
    </submittedName>
</protein>
<dbReference type="Pfam" id="PF06985">
    <property type="entry name" value="HET"/>
    <property type="match status" value="1"/>
</dbReference>
<feature type="compositionally biased region" description="Polar residues" evidence="1">
    <location>
        <begin position="1"/>
        <end position="10"/>
    </location>
</feature>
<comment type="caution">
    <text evidence="3">The sequence shown here is derived from an EMBL/GenBank/DDBJ whole genome shotgun (WGS) entry which is preliminary data.</text>
</comment>
<gene>
    <name evidence="3" type="ORF">HDK90DRAFT_483930</name>
</gene>
<feature type="domain" description="Heterokaryon incompatibility" evidence="2">
    <location>
        <begin position="223"/>
        <end position="382"/>
    </location>
</feature>
<dbReference type="PANTHER" id="PTHR33112:SF9">
    <property type="entry name" value="HETEROKARYON INCOMPATIBILITY DOMAIN-CONTAINING PROTEIN"/>
    <property type="match status" value="1"/>
</dbReference>
<dbReference type="PANTHER" id="PTHR33112">
    <property type="entry name" value="DOMAIN PROTEIN, PUTATIVE-RELATED"/>
    <property type="match status" value="1"/>
</dbReference>
<keyword evidence="4" id="KW-1185">Reference proteome</keyword>
<dbReference type="Proteomes" id="UP001492380">
    <property type="component" value="Unassembled WGS sequence"/>
</dbReference>
<reference evidence="3 4" key="1">
    <citation type="submission" date="2024-04" db="EMBL/GenBank/DDBJ databases">
        <title>Phyllosticta paracitricarpa is synonymous to the EU quarantine fungus P. citricarpa based on phylogenomic analyses.</title>
        <authorList>
            <consortium name="Lawrence Berkeley National Laboratory"/>
            <person name="Van Ingen-Buijs V.A."/>
            <person name="Van Westerhoven A.C."/>
            <person name="Haridas S."/>
            <person name="Skiadas P."/>
            <person name="Martin F."/>
            <person name="Groenewald J.Z."/>
            <person name="Crous P.W."/>
            <person name="Seidl M.F."/>
        </authorList>
    </citation>
    <scope>NUCLEOTIDE SEQUENCE [LARGE SCALE GENOMIC DNA]</scope>
    <source>
        <strain evidence="3 4">CBS 123374</strain>
    </source>
</reference>
<organism evidence="3 4">
    <name type="scientific">Phyllosticta capitalensis</name>
    <dbReference type="NCBI Taxonomy" id="121624"/>
    <lineage>
        <taxon>Eukaryota</taxon>
        <taxon>Fungi</taxon>
        <taxon>Dikarya</taxon>
        <taxon>Ascomycota</taxon>
        <taxon>Pezizomycotina</taxon>
        <taxon>Dothideomycetes</taxon>
        <taxon>Dothideomycetes incertae sedis</taxon>
        <taxon>Botryosphaeriales</taxon>
        <taxon>Phyllostictaceae</taxon>
        <taxon>Phyllosticta</taxon>
    </lineage>
</organism>
<dbReference type="EMBL" id="JBBWRZ010000005">
    <property type="protein sequence ID" value="KAK8235133.1"/>
    <property type="molecule type" value="Genomic_DNA"/>
</dbReference>
<feature type="region of interest" description="Disordered" evidence="1">
    <location>
        <begin position="1"/>
        <end position="27"/>
    </location>
</feature>
<sequence>MSADSPPSSTDGGGVIENAGDLTSLPTLDPSVPFIDLPDGCDDEDSLRNECHVCGWDGSLEDGILSKNQDPTREDLNNEAPRCSSCKVKLLILEEITRDEAINPEAKDALESVMDCGVVRAMLIGGPGKSRYDIFTAYELPYFHDTGIFNIPRRKTTLNSMEQSMMWARSRIEDCLSLHKLCVMQAEGSVTPTRLIDIDPGGMGLDVRLIDSTTIPPGTSREYAALSYCWGSYKPACMTIPMTKEERRISWESLPQTFRDAVMFTRGLGLKYLWIDCICIIQGDENDWRKEAGKMFDVYRGAKFTLGAVFGDDSTAGLRNIPTPAKQQARHVATLRLGKHEWPLFVRRYHYLSLHRWQNDWKRYASENIRVPLLTRSWIYQERVLSPRVLFFTESEVVYQCACTIECECGSSTQVWKGNLERYFDKRSIAWATQPATTTPRSNEDDTRRTLEIQRTWNHKVVSTYSILKVTNPKDRLVALSGIAQKFQLVRPGSEYLAGLWSDSLIDDLAWIRDSDSQSPSTSERPFNLPTWSWASVPGAFNYEQSLKREHIAEVVEANCVYAKNVPFGILESSKLVLRSRMLPCVLHRGGVLQPGPGHLGDQTWKTDFWRRDDRSGAADSDEPQEVHLFQLMEAEDYFGNWGVSIHCLVLRLEDHVAKRFSRLGMVSYYIENYQGESLDVGLIRAFEERGEVVECEII</sequence>
<name>A0ABR1YNV1_9PEZI</name>
<evidence type="ECO:0000259" key="2">
    <source>
        <dbReference type="Pfam" id="PF06985"/>
    </source>
</evidence>
<evidence type="ECO:0000313" key="4">
    <source>
        <dbReference type="Proteomes" id="UP001492380"/>
    </source>
</evidence>
<proteinExistence type="predicted"/>
<accession>A0ABR1YNV1</accession>